<comment type="caution">
    <text evidence="2">The sequence shown here is derived from an EMBL/GenBank/DDBJ whole genome shotgun (WGS) entry which is preliminary data.</text>
</comment>
<protein>
    <submittedName>
        <fullName evidence="2">Uncharacterized protein</fullName>
    </submittedName>
</protein>
<feature type="compositionally biased region" description="Polar residues" evidence="1">
    <location>
        <begin position="18"/>
        <end position="27"/>
    </location>
</feature>
<reference evidence="2" key="1">
    <citation type="submission" date="2021-02" db="EMBL/GenBank/DDBJ databases">
        <authorList>
            <person name="Dougan E. K."/>
            <person name="Rhodes N."/>
            <person name="Thang M."/>
            <person name="Chan C."/>
        </authorList>
    </citation>
    <scope>NUCLEOTIDE SEQUENCE</scope>
</reference>
<feature type="compositionally biased region" description="Basic and acidic residues" evidence="1">
    <location>
        <begin position="1"/>
        <end position="11"/>
    </location>
</feature>
<dbReference type="Proteomes" id="UP000601435">
    <property type="component" value="Unassembled WGS sequence"/>
</dbReference>
<name>A0A812TCH8_9DINO</name>
<evidence type="ECO:0000313" key="3">
    <source>
        <dbReference type="Proteomes" id="UP000601435"/>
    </source>
</evidence>
<organism evidence="2 3">
    <name type="scientific">Symbiodinium necroappetens</name>
    <dbReference type="NCBI Taxonomy" id="1628268"/>
    <lineage>
        <taxon>Eukaryota</taxon>
        <taxon>Sar</taxon>
        <taxon>Alveolata</taxon>
        <taxon>Dinophyceae</taxon>
        <taxon>Suessiales</taxon>
        <taxon>Symbiodiniaceae</taxon>
        <taxon>Symbiodinium</taxon>
    </lineage>
</organism>
<gene>
    <name evidence="2" type="ORF">SNEC2469_LOCUS14702</name>
</gene>
<evidence type="ECO:0000256" key="1">
    <source>
        <dbReference type="SAM" id="MobiDB-lite"/>
    </source>
</evidence>
<evidence type="ECO:0000313" key="2">
    <source>
        <dbReference type="EMBL" id="CAE7514456.1"/>
    </source>
</evidence>
<dbReference type="OrthoDB" id="10508683at2759"/>
<keyword evidence="3" id="KW-1185">Reference proteome</keyword>
<dbReference type="EMBL" id="CAJNJA010023666">
    <property type="protein sequence ID" value="CAE7514456.1"/>
    <property type="molecule type" value="Genomic_DNA"/>
</dbReference>
<accession>A0A812TCH8</accession>
<sequence>RNLEEEFKEIKGIPNPDKNASNSSNATGGFGELGRNFEFMMLKLAQLETLCELQQVEIESLKKTVKGLAEHVDHEDSVVSMVQKDEGTRLQEAQHALKRVLTKHVHQRATKEFHPKPPSAGRPEAKPDVQKAAEDRSGHTGPLKEAARRAELLLKRKTTKADAASLDSSLSNKDPVELAKDLVEARTGDAKSLAESTADAYEDAKDKVAFIAQTTIDTVEMAVQILLKGFTDWDADCVIKAPTTYVPEWSWEGKRRQIPTIALDFGRQWCWVSLMN</sequence>
<feature type="region of interest" description="Disordered" evidence="1">
    <location>
        <begin position="1"/>
        <end position="27"/>
    </location>
</feature>
<dbReference type="AlphaFoldDB" id="A0A812TCH8"/>
<feature type="region of interest" description="Disordered" evidence="1">
    <location>
        <begin position="104"/>
        <end position="144"/>
    </location>
</feature>
<proteinExistence type="predicted"/>
<feature type="compositionally biased region" description="Basic and acidic residues" evidence="1">
    <location>
        <begin position="123"/>
        <end position="138"/>
    </location>
</feature>
<feature type="non-terminal residue" evidence="2">
    <location>
        <position position="1"/>
    </location>
</feature>